<sequence length="125" mass="14763">MFDKILSGVLGVKLYTFSENENVIQPEKALPNSVFLFDDIITDNHNIVRSYFTSSRHHLIDVCYLAQSYSRVLKQLIRDNANFISSDFQARRNEFKTRLRRALLRRYQTLRVKRFLHDVLAGRVI</sequence>
<evidence type="ECO:0000313" key="1">
    <source>
        <dbReference type="EMBL" id="KAF0709465.1"/>
    </source>
</evidence>
<comment type="caution">
    <text evidence="1">The sequence shown here is derived from an EMBL/GenBank/DDBJ whole genome shotgun (WGS) entry which is preliminary data.</text>
</comment>
<organism evidence="1 2">
    <name type="scientific">Aphis craccivora</name>
    <name type="common">Cowpea aphid</name>
    <dbReference type="NCBI Taxonomy" id="307492"/>
    <lineage>
        <taxon>Eukaryota</taxon>
        <taxon>Metazoa</taxon>
        <taxon>Ecdysozoa</taxon>
        <taxon>Arthropoda</taxon>
        <taxon>Hexapoda</taxon>
        <taxon>Insecta</taxon>
        <taxon>Pterygota</taxon>
        <taxon>Neoptera</taxon>
        <taxon>Paraneoptera</taxon>
        <taxon>Hemiptera</taxon>
        <taxon>Sternorrhyncha</taxon>
        <taxon>Aphidomorpha</taxon>
        <taxon>Aphidoidea</taxon>
        <taxon>Aphididae</taxon>
        <taxon>Aphidini</taxon>
        <taxon>Aphis</taxon>
        <taxon>Aphis</taxon>
    </lineage>
</organism>
<keyword evidence="2" id="KW-1185">Reference proteome</keyword>
<evidence type="ECO:0000313" key="2">
    <source>
        <dbReference type="Proteomes" id="UP000478052"/>
    </source>
</evidence>
<dbReference type="OrthoDB" id="8004631at2759"/>
<name>A0A6G0VVE1_APHCR</name>
<reference evidence="1 2" key="1">
    <citation type="submission" date="2019-08" db="EMBL/GenBank/DDBJ databases">
        <title>Whole genome of Aphis craccivora.</title>
        <authorList>
            <person name="Voronova N.V."/>
            <person name="Shulinski R.S."/>
            <person name="Bandarenka Y.V."/>
            <person name="Zhorov D.G."/>
            <person name="Warner D."/>
        </authorList>
    </citation>
    <scope>NUCLEOTIDE SEQUENCE [LARGE SCALE GENOMIC DNA]</scope>
    <source>
        <strain evidence="1">180601</strain>
        <tissue evidence="1">Whole Body</tissue>
    </source>
</reference>
<dbReference type="Proteomes" id="UP000478052">
    <property type="component" value="Unassembled WGS sequence"/>
</dbReference>
<accession>A0A6G0VVE1</accession>
<gene>
    <name evidence="1" type="ORF">FWK35_00030046</name>
</gene>
<proteinExistence type="predicted"/>
<protein>
    <submittedName>
        <fullName evidence="1">Integrase catalytic domain-containing protein</fullName>
    </submittedName>
</protein>
<dbReference type="AlphaFoldDB" id="A0A6G0VVE1"/>
<dbReference type="EMBL" id="VUJU01011904">
    <property type="protein sequence ID" value="KAF0709465.1"/>
    <property type="molecule type" value="Genomic_DNA"/>
</dbReference>